<name>A0A8J9Y5P7_9NEOP</name>
<keyword evidence="1" id="KW-0472">Membrane</keyword>
<evidence type="ECO:0000313" key="3">
    <source>
        <dbReference type="Proteomes" id="UP000838878"/>
    </source>
</evidence>
<keyword evidence="1" id="KW-1133">Transmembrane helix</keyword>
<evidence type="ECO:0000256" key="1">
    <source>
        <dbReference type="SAM" id="Phobius"/>
    </source>
</evidence>
<proteinExistence type="predicted"/>
<protein>
    <submittedName>
        <fullName evidence="2">Uncharacterized protein</fullName>
    </submittedName>
</protein>
<dbReference type="OrthoDB" id="8062108at2759"/>
<feature type="transmembrane region" description="Helical" evidence="1">
    <location>
        <begin position="41"/>
        <end position="59"/>
    </location>
</feature>
<dbReference type="Proteomes" id="UP000838878">
    <property type="component" value="Chromosome 13"/>
</dbReference>
<keyword evidence="1" id="KW-0812">Transmembrane</keyword>
<dbReference type="AlphaFoldDB" id="A0A8J9Y5P7"/>
<reference evidence="2" key="1">
    <citation type="submission" date="2021-12" db="EMBL/GenBank/DDBJ databases">
        <authorList>
            <person name="Martin H S."/>
        </authorList>
    </citation>
    <scope>NUCLEOTIDE SEQUENCE</scope>
</reference>
<sequence>MGKYYSKNEDKEILINQNAVGSNGAVLAETNLQTHMLTNNILIAVVLVLFVVFSIYFGCKAWRKKERKWIEKRMQTEFVRRTRQRLSGKSNAANAAGSDAV</sequence>
<dbReference type="EMBL" id="OV170233">
    <property type="protein sequence ID" value="CAH0718334.1"/>
    <property type="molecule type" value="Genomic_DNA"/>
</dbReference>
<accession>A0A8J9Y5P7</accession>
<feature type="non-terminal residue" evidence="2">
    <location>
        <position position="101"/>
    </location>
</feature>
<gene>
    <name evidence="2" type="ORF">BINO364_LOCUS4838</name>
</gene>
<organism evidence="2 3">
    <name type="scientific">Brenthis ino</name>
    <name type="common">lesser marbled fritillary</name>
    <dbReference type="NCBI Taxonomy" id="405034"/>
    <lineage>
        <taxon>Eukaryota</taxon>
        <taxon>Metazoa</taxon>
        <taxon>Ecdysozoa</taxon>
        <taxon>Arthropoda</taxon>
        <taxon>Hexapoda</taxon>
        <taxon>Insecta</taxon>
        <taxon>Pterygota</taxon>
        <taxon>Neoptera</taxon>
        <taxon>Endopterygota</taxon>
        <taxon>Lepidoptera</taxon>
        <taxon>Glossata</taxon>
        <taxon>Ditrysia</taxon>
        <taxon>Papilionoidea</taxon>
        <taxon>Nymphalidae</taxon>
        <taxon>Heliconiinae</taxon>
        <taxon>Argynnini</taxon>
        <taxon>Brenthis</taxon>
    </lineage>
</organism>
<keyword evidence="3" id="KW-1185">Reference proteome</keyword>
<evidence type="ECO:0000313" key="2">
    <source>
        <dbReference type="EMBL" id="CAH0718334.1"/>
    </source>
</evidence>